<dbReference type="CDD" id="cd00075">
    <property type="entry name" value="HATPase"/>
    <property type="match status" value="1"/>
</dbReference>
<dbReference type="Pfam" id="PF02518">
    <property type="entry name" value="HATPase_c"/>
    <property type="match status" value="1"/>
</dbReference>
<dbReference type="SUPFAM" id="SSF55781">
    <property type="entry name" value="GAF domain-like"/>
    <property type="match status" value="2"/>
</dbReference>
<evidence type="ECO:0000313" key="10">
    <source>
        <dbReference type="EMBL" id="MFC6042457.1"/>
    </source>
</evidence>
<evidence type="ECO:0000256" key="3">
    <source>
        <dbReference type="ARBA" id="ARBA00012438"/>
    </source>
</evidence>
<dbReference type="Proteomes" id="UP001596135">
    <property type="component" value="Unassembled WGS sequence"/>
</dbReference>
<dbReference type="EC" id="2.7.13.3" evidence="3"/>
<dbReference type="SUPFAM" id="SSF55874">
    <property type="entry name" value="ATPase domain of HSP90 chaperone/DNA topoisomerase II/histidine kinase"/>
    <property type="match status" value="1"/>
</dbReference>
<keyword evidence="4" id="KW-0597">Phosphoprotein</keyword>
<evidence type="ECO:0000256" key="7">
    <source>
        <dbReference type="ARBA" id="ARBA00023012"/>
    </source>
</evidence>
<dbReference type="InterPro" id="IPR005467">
    <property type="entry name" value="His_kinase_dom"/>
</dbReference>
<feature type="domain" description="Histidine kinase" evidence="9">
    <location>
        <begin position="369"/>
        <end position="584"/>
    </location>
</feature>
<dbReference type="PANTHER" id="PTHR43711">
    <property type="entry name" value="TWO-COMPONENT HISTIDINE KINASE"/>
    <property type="match status" value="1"/>
</dbReference>
<dbReference type="InterPro" id="IPR004358">
    <property type="entry name" value="Sig_transdc_His_kin-like_C"/>
</dbReference>
<dbReference type="EMBL" id="JBHSRJ010000003">
    <property type="protein sequence ID" value="MFC6042457.1"/>
    <property type="molecule type" value="Genomic_DNA"/>
</dbReference>
<keyword evidence="5" id="KW-0808">Transferase</keyword>
<evidence type="ECO:0000259" key="9">
    <source>
        <dbReference type="PROSITE" id="PS50109"/>
    </source>
</evidence>
<comment type="caution">
    <text evidence="10">The sequence shown here is derived from an EMBL/GenBank/DDBJ whole genome shotgun (WGS) entry which is preliminary data.</text>
</comment>
<proteinExistence type="predicted"/>
<protein>
    <recommendedName>
        <fullName evidence="3">histidine kinase</fullName>
        <ecNumber evidence="3">2.7.13.3</ecNumber>
    </recommendedName>
</protein>
<gene>
    <name evidence="10" type="ORF">ACFPYL_05210</name>
</gene>
<dbReference type="InterPro" id="IPR036097">
    <property type="entry name" value="HisK_dim/P_sf"/>
</dbReference>
<dbReference type="Gene3D" id="3.30.450.40">
    <property type="match status" value="1"/>
</dbReference>
<dbReference type="PRINTS" id="PR00344">
    <property type="entry name" value="BCTRLSENSOR"/>
</dbReference>
<dbReference type="PROSITE" id="PS50109">
    <property type="entry name" value="HIS_KIN"/>
    <property type="match status" value="1"/>
</dbReference>
<dbReference type="InterPro" id="IPR003594">
    <property type="entry name" value="HATPase_dom"/>
</dbReference>
<evidence type="ECO:0000256" key="8">
    <source>
        <dbReference type="SAM" id="MobiDB-lite"/>
    </source>
</evidence>
<dbReference type="Gene3D" id="1.10.287.130">
    <property type="match status" value="1"/>
</dbReference>
<comment type="catalytic activity">
    <reaction evidence="1">
        <text>ATP + protein L-histidine = ADP + protein N-phospho-L-histidine.</text>
        <dbReference type="EC" id="2.7.13.3"/>
    </reaction>
</comment>
<dbReference type="RefSeq" id="WP_379151211.1">
    <property type="nucleotide sequence ID" value="NZ_JBHSRJ010000003.1"/>
</dbReference>
<dbReference type="Pfam" id="PF00512">
    <property type="entry name" value="HisKA"/>
    <property type="match status" value="1"/>
</dbReference>
<dbReference type="Gene3D" id="3.30.565.10">
    <property type="entry name" value="Histidine kinase-like ATPase, C-terminal domain"/>
    <property type="match status" value="1"/>
</dbReference>
<dbReference type="InterPro" id="IPR050736">
    <property type="entry name" value="Sensor_HK_Regulatory"/>
</dbReference>
<dbReference type="InterPro" id="IPR029016">
    <property type="entry name" value="GAF-like_dom_sf"/>
</dbReference>
<dbReference type="SMART" id="SM00387">
    <property type="entry name" value="HATPase_c"/>
    <property type="match status" value="1"/>
</dbReference>
<feature type="compositionally biased region" description="Basic and acidic residues" evidence="8">
    <location>
        <begin position="7"/>
        <end position="20"/>
    </location>
</feature>
<evidence type="ECO:0000256" key="5">
    <source>
        <dbReference type="ARBA" id="ARBA00022679"/>
    </source>
</evidence>
<sequence>MSQQPDDFERPVRGSRRSDDQAREALLPIIETLAAVTGFDVIGVSGVRDDGYLHHLSIVGPDDAREALLDSLAPAAMLVDALTKADDWGALKFVPHDRHTLDIDRWGWASDAPRDSKPGLWHPEDILVAPMHHADGSLLAVLGFDAPRDGRVPDGAERVLLDTYARQACRAIAAILESERLAEQVRLADAAADIVRRATSSMSVDEALTQSGPSIVDGFRADALWIHVFGSEPRPVHDAAPHSPPPALVDILARYAEAAWERQTVGVFAPDRRAPEPLDEGELTAVLEFLDAESLLVVPLGAGADCLGWIGLTRGHGSAEWSAGETAVARDLGRDLGRALANATNYEREHRLVQELQELADYKSHLVATVSHELRTPLTSIVGFLELLEGDPGLSDRSRSAIEAIQRGSTRLSRVVEELLVLHRTADSELDGARKVDFAAIVADIVDLNAGPAARRDIAVTGRLTAGPAWVLGAQHELEHIVANLVSNAVKYTPDGGHVLVTLEESDSTVLLTCTDDGIGISAADQDHVFEEFYRSTDPAAMHQAGTGLGLAIVRRIVDRHGGTIEVESTLGSGSTFRVRLPAA</sequence>
<evidence type="ECO:0000313" key="11">
    <source>
        <dbReference type="Proteomes" id="UP001596135"/>
    </source>
</evidence>
<reference evidence="11" key="1">
    <citation type="journal article" date="2019" name="Int. J. Syst. Evol. Microbiol.">
        <title>The Global Catalogue of Microorganisms (GCM) 10K type strain sequencing project: providing services to taxonomists for standard genome sequencing and annotation.</title>
        <authorList>
            <consortium name="The Broad Institute Genomics Platform"/>
            <consortium name="The Broad Institute Genome Sequencing Center for Infectious Disease"/>
            <person name="Wu L."/>
            <person name="Ma J."/>
        </authorList>
    </citation>
    <scope>NUCLEOTIDE SEQUENCE [LARGE SCALE GENOMIC DNA]</scope>
    <source>
        <strain evidence="11">CCUG 54522</strain>
    </source>
</reference>
<dbReference type="GO" id="GO:0016301">
    <property type="term" value="F:kinase activity"/>
    <property type="evidence" value="ECO:0007669"/>
    <property type="project" value="UniProtKB-KW"/>
</dbReference>
<dbReference type="CDD" id="cd00082">
    <property type="entry name" value="HisKA"/>
    <property type="match status" value="1"/>
</dbReference>
<evidence type="ECO:0000256" key="1">
    <source>
        <dbReference type="ARBA" id="ARBA00000085"/>
    </source>
</evidence>
<dbReference type="PANTHER" id="PTHR43711:SF31">
    <property type="entry name" value="HISTIDINE KINASE"/>
    <property type="match status" value="1"/>
</dbReference>
<keyword evidence="6 10" id="KW-0418">Kinase</keyword>
<evidence type="ECO:0000256" key="4">
    <source>
        <dbReference type="ARBA" id="ARBA00022553"/>
    </source>
</evidence>
<keyword evidence="11" id="KW-1185">Reference proteome</keyword>
<organism evidence="10 11">
    <name type="scientific">Nocardioides hankookensis</name>
    <dbReference type="NCBI Taxonomy" id="443157"/>
    <lineage>
        <taxon>Bacteria</taxon>
        <taxon>Bacillati</taxon>
        <taxon>Actinomycetota</taxon>
        <taxon>Actinomycetes</taxon>
        <taxon>Propionibacteriales</taxon>
        <taxon>Nocardioidaceae</taxon>
        <taxon>Nocardioides</taxon>
    </lineage>
</organism>
<feature type="region of interest" description="Disordered" evidence="8">
    <location>
        <begin position="1"/>
        <end position="20"/>
    </location>
</feature>
<accession>A0ABW1LH79</accession>
<evidence type="ECO:0000256" key="2">
    <source>
        <dbReference type="ARBA" id="ARBA00004236"/>
    </source>
</evidence>
<name>A0ABW1LH79_9ACTN</name>
<dbReference type="InterPro" id="IPR003661">
    <property type="entry name" value="HisK_dim/P_dom"/>
</dbReference>
<dbReference type="InterPro" id="IPR036890">
    <property type="entry name" value="HATPase_C_sf"/>
</dbReference>
<comment type="subcellular location">
    <subcellularLocation>
        <location evidence="2">Cell membrane</location>
    </subcellularLocation>
</comment>
<dbReference type="SUPFAM" id="SSF47384">
    <property type="entry name" value="Homodimeric domain of signal transducing histidine kinase"/>
    <property type="match status" value="1"/>
</dbReference>
<evidence type="ECO:0000256" key="6">
    <source>
        <dbReference type="ARBA" id="ARBA00022777"/>
    </source>
</evidence>
<keyword evidence="7" id="KW-0902">Two-component regulatory system</keyword>
<dbReference type="SMART" id="SM00388">
    <property type="entry name" value="HisKA"/>
    <property type="match status" value="1"/>
</dbReference>